<dbReference type="SUPFAM" id="SSF57716">
    <property type="entry name" value="Glucocorticoid receptor-like (DNA-binding domain)"/>
    <property type="match status" value="1"/>
</dbReference>
<dbReference type="AlphaFoldDB" id="A0A8K0CWY4"/>
<dbReference type="SMART" id="SM00980">
    <property type="entry name" value="THAP"/>
    <property type="match status" value="1"/>
</dbReference>
<feature type="coiled-coil region" evidence="13">
    <location>
        <begin position="387"/>
        <end position="421"/>
    </location>
</feature>
<dbReference type="PANTHER" id="PTHR46600">
    <property type="entry name" value="THAP DOMAIN-CONTAINING"/>
    <property type="match status" value="1"/>
</dbReference>
<comment type="caution">
    <text evidence="15">The sequence shown here is derived from an EMBL/GenBank/DDBJ whole genome shotgun (WGS) entry which is preliminary data.</text>
</comment>
<evidence type="ECO:0000259" key="14">
    <source>
        <dbReference type="PROSITE" id="PS50950"/>
    </source>
</evidence>
<accession>A0A8K0CWY4</accession>
<dbReference type="EMBL" id="VTPC01006086">
    <property type="protein sequence ID" value="KAF2895253.1"/>
    <property type="molecule type" value="Genomic_DNA"/>
</dbReference>
<dbReference type="Pfam" id="PF05485">
    <property type="entry name" value="THAP"/>
    <property type="match status" value="1"/>
</dbReference>
<evidence type="ECO:0000256" key="5">
    <source>
        <dbReference type="ARBA" id="ARBA00022833"/>
    </source>
</evidence>
<reference evidence="15" key="1">
    <citation type="submission" date="2019-08" db="EMBL/GenBank/DDBJ databases">
        <title>The genome of the North American firefly Photinus pyralis.</title>
        <authorList>
            <consortium name="Photinus pyralis genome working group"/>
            <person name="Fallon T.R."/>
            <person name="Sander Lower S.E."/>
            <person name="Weng J.-K."/>
        </authorList>
    </citation>
    <scope>NUCLEOTIDE SEQUENCE</scope>
    <source>
        <strain evidence="15">TRF0915ILg1</strain>
        <tissue evidence="15">Whole body</tissue>
    </source>
</reference>
<name>A0A8K0CWY4_IGNLU</name>
<dbReference type="PANTHER" id="PTHR46600:SF1">
    <property type="entry name" value="THAP DOMAIN-CONTAINING PROTEIN 1"/>
    <property type="match status" value="1"/>
</dbReference>
<evidence type="ECO:0000256" key="7">
    <source>
        <dbReference type="ARBA" id="ARBA00023054"/>
    </source>
</evidence>
<keyword evidence="10" id="KW-0539">Nucleus</keyword>
<evidence type="ECO:0000256" key="2">
    <source>
        <dbReference type="ARBA" id="ARBA00006177"/>
    </source>
</evidence>
<evidence type="ECO:0000313" key="16">
    <source>
        <dbReference type="Proteomes" id="UP000801492"/>
    </source>
</evidence>
<organism evidence="15 16">
    <name type="scientific">Ignelater luminosus</name>
    <name type="common">Cucubano</name>
    <name type="synonym">Pyrophorus luminosus</name>
    <dbReference type="NCBI Taxonomy" id="2038154"/>
    <lineage>
        <taxon>Eukaryota</taxon>
        <taxon>Metazoa</taxon>
        <taxon>Ecdysozoa</taxon>
        <taxon>Arthropoda</taxon>
        <taxon>Hexapoda</taxon>
        <taxon>Insecta</taxon>
        <taxon>Pterygota</taxon>
        <taxon>Neoptera</taxon>
        <taxon>Endopterygota</taxon>
        <taxon>Coleoptera</taxon>
        <taxon>Polyphaga</taxon>
        <taxon>Elateriformia</taxon>
        <taxon>Elateroidea</taxon>
        <taxon>Elateridae</taxon>
        <taxon>Agrypninae</taxon>
        <taxon>Pyrophorini</taxon>
        <taxon>Ignelater</taxon>
    </lineage>
</organism>
<keyword evidence="3" id="KW-0479">Metal-binding</keyword>
<dbReference type="OrthoDB" id="6818824at2759"/>
<keyword evidence="7 13" id="KW-0175">Coiled coil</keyword>
<comment type="subcellular location">
    <subcellularLocation>
        <location evidence="1">Nucleus</location>
        <location evidence="1">Nucleoplasm</location>
    </subcellularLocation>
</comment>
<dbReference type="GO" id="GO:0008270">
    <property type="term" value="F:zinc ion binding"/>
    <property type="evidence" value="ECO:0007669"/>
    <property type="project" value="UniProtKB-KW"/>
</dbReference>
<evidence type="ECO:0000256" key="11">
    <source>
        <dbReference type="ARBA" id="ARBA00023306"/>
    </source>
</evidence>
<keyword evidence="5" id="KW-0862">Zinc</keyword>
<evidence type="ECO:0000256" key="13">
    <source>
        <dbReference type="SAM" id="Coils"/>
    </source>
</evidence>
<proteinExistence type="inferred from homology"/>
<keyword evidence="8 12" id="KW-0238">DNA-binding</keyword>
<sequence>MVYKCCVPMCKSGYVSNKEKVSIFQIPATKIDLYNQLIKLPDRKLTLKDHVCEKHFAEEFIRREDQWKTPLSRPRLTNDAIPTIFPSRSPIKISLKKNTTPKKKKPISNSALVTLTSLANPTFVFKLQQNLQAIDEASSSYDTDNQAAVINDNDDDGDDVQIIEPTSPDENVNTSAAIIEEVEENVNTSATTTKKIEDIVVNPSPAEDSSTFFRKLLFKKVVINFPRTSWSMCSVKKAGYRYITFSQTVLTNEDNTPVVKRKVVIERNLDYKLYIGFIPVTRLDKILPNISFKISTARDIEKLLLAFDNVDLCEGGPPIVKYPHAHIRDAELDLTTERWRSKHCELIVNGTFQCDPCLKFQKEALYSTIRRNCVSPKIRPHSLRRTRRKLRSQQLRLKKHCKELEQTVEKLQEKSDNLSNQMLITQLSKMNYSSHQRQLIEECIRMNEPSRCYSEDWLFTCTVLYKCNPEAYGFMWKSDLFPLPSPDTIKKSGSSLLGDKHSLKMSMSAQDEVDPLMY</sequence>
<gene>
    <name evidence="15" type="ORF">ILUMI_10919</name>
</gene>
<dbReference type="GO" id="GO:0043565">
    <property type="term" value="F:sequence-specific DNA binding"/>
    <property type="evidence" value="ECO:0007669"/>
    <property type="project" value="InterPro"/>
</dbReference>
<evidence type="ECO:0000256" key="3">
    <source>
        <dbReference type="ARBA" id="ARBA00022723"/>
    </source>
</evidence>
<evidence type="ECO:0000256" key="9">
    <source>
        <dbReference type="ARBA" id="ARBA00023163"/>
    </source>
</evidence>
<dbReference type="Proteomes" id="UP000801492">
    <property type="component" value="Unassembled WGS sequence"/>
</dbReference>
<dbReference type="GO" id="GO:0005654">
    <property type="term" value="C:nucleoplasm"/>
    <property type="evidence" value="ECO:0007669"/>
    <property type="project" value="UniProtKB-SubCell"/>
</dbReference>
<evidence type="ECO:0000256" key="4">
    <source>
        <dbReference type="ARBA" id="ARBA00022771"/>
    </source>
</evidence>
<feature type="domain" description="THAP-type" evidence="14">
    <location>
        <begin position="1"/>
        <end position="85"/>
    </location>
</feature>
<evidence type="ECO:0000256" key="10">
    <source>
        <dbReference type="ARBA" id="ARBA00023242"/>
    </source>
</evidence>
<dbReference type="InterPro" id="IPR006612">
    <property type="entry name" value="THAP_Znf"/>
</dbReference>
<evidence type="ECO:0000256" key="1">
    <source>
        <dbReference type="ARBA" id="ARBA00004642"/>
    </source>
</evidence>
<keyword evidence="4 12" id="KW-0863">Zinc-finger</keyword>
<evidence type="ECO:0000256" key="8">
    <source>
        <dbReference type="ARBA" id="ARBA00023125"/>
    </source>
</evidence>
<keyword evidence="9" id="KW-0804">Transcription</keyword>
<protein>
    <recommendedName>
        <fullName evidence="14">THAP-type domain-containing protein</fullName>
    </recommendedName>
</protein>
<comment type="similarity">
    <text evidence="2">Belongs to the THAP1 family.</text>
</comment>
<dbReference type="InterPro" id="IPR026516">
    <property type="entry name" value="THAP1/10"/>
</dbReference>
<evidence type="ECO:0000313" key="15">
    <source>
        <dbReference type="EMBL" id="KAF2895253.1"/>
    </source>
</evidence>
<keyword evidence="6" id="KW-0805">Transcription regulation</keyword>
<evidence type="ECO:0000256" key="6">
    <source>
        <dbReference type="ARBA" id="ARBA00023015"/>
    </source>
</evidence>
<keyword evidence="16" id="KW-1185">Reference proteome</keyword>
<evidence type="ECO:0000256" key="12">
    <source>
        <dbReference type="PROSITE-ProRule" id="PRU00309"/>
    </source>
</evidence>
<dbReference type="PROSITE" id="PS50950">
    <property type="entry name" value="ZF_THAP"/>
    <property type="match status" value="1"/>
</dbReference>
<keyword evidence="11" id="KW-0131">Cell cycle</keyword>